<sequence length="968" mass="111917">MSTAYHAKFFAYELTRYGGYGVERLGRTLFDASVDLNPHQIDAALFAFRNPISKGVLLADEVGLGKTIEAGIILCQFWAEKRRRLLVICPASLRKQWELELAEKFYLPTLILDAKAYRERVSKGISNPFVADEIVITSTHFASANANDMREVQWDLVVIDEAHKLRNAYRSSNQMGQNIRWALENKRKVLLTATPLQNSLLELYGLSTLIDEHLFGDIKSFRTQFVNADSNLKELRARLLTFCKRTLRRQVTEYIQYTERRLITQSFEPTEQEQKLYEAISSFLQRTDTYALPKKQRHLTALIVRKLLASSPLAVAATLETMRDRLIAMRDQLPQPLDIVERLIEEVEIEEELQDELMDTSTPEEDDGETTINQTTETDENEQIEPPIDLQKINAEIEELNRYAQWARNIGIDTKTRALITALDKGFSKMAEMGAAQRAVIFTESRRTQSFIKDFLEANGYAGRVITFNGTNSEPEATAIYERWLEANKNKGRATGSRTVDIRTAIIEYFRDHGQILIATEAGAEGINLQFCSLVINYDLPWNPQRIEQRIGRCHRYGQKHDVVVINFLNKKNEADCRVYELLEEKFSLFNGVFGASDEVLGAVEAGVDFESRILDIYQQCRTPEEIEAAFEKLRDELDEKINRRMVEVRQKLLEHFDEEVHARLKVNLTGAREQLNRVGQMFWTLTKFVLQDHANFDENNYAFDLIQPPQHSILPGHYRMVSRGRETTDDAFLYRLSHPLGEYVLNTGKQQPVPMAHVVFDITNRPARIALVEAWKGKSGWLCLQRLIIESFEREEYLLFSGIDDEGHSLDHETIEKMFHCQGNTLSINSIPPATEKLLAAEAQRHKEATISRSLETNNRHFHDAREKLEKWAEDRVAAAEKELKDTKERIKQLNRQARLATTTDEQLTLQKKIQELEKQKRRMRQRIFEVEDEIEAKRDELIAKLEKQMQQRTSVEPLFTIRWSVI</sequence>
<comment type="caution">
    <text evidence="9">The sequence shown here is derived from an EMBL/GenBank/DDBJ whole genome shotgun (WGS) entry which is preliminary data.</text>
</comment>
<dbReference type="AlphaFoldDB" id="A0A2M9CSY3"/>
<name>A0A2M9CSY3_9BACT</name>
<protein>
    <submittedName>
        <fullName evidence="9">Helicase-like protein</fullName>
    </submittedName>
</protein>
<evidence type="ECO:0000256" key="1">
    <source>
        <dbReference type="ARBA" id="ARBA00022741"/>
    </source>
</evidence>
<dbReference type="PANTHER" id="PTHR10799">
    <property type="entry name" value="SNF2/RAD54 HELICASE FAMILY"/>
    <property type="match status" value="1"/>
</dbReference>
<keyword evidence="4" id="KW-0067">ATP-binding</keyword>
<dbReference type="EMBL" id="PGFG01000001">
    <property type="protein sequence ID" value="PJJ75003.1"/>
    <property type="molecule type" value="Genomic_DNA"/>
</dbReference>
<feature type="region of interest" description="Disordered" evidence="6">
    <location>
        <begin position="354"/>
        <end position="382"/>
    </location>
</feature>
<evidence type="ECO:0000256" key="4">
    <source>
        <dbReference type="ARBA" id="ARBA00022840"/>
    </source>
</evidence>
<dbReference type="GO" id="GO:0005524">
    <property type="term" value="F:ATP binding"/>
    <property type="evidence" value="ECO:0007669"/>
    <property type="project" value="UniProtKB-KW"/>
</dbReference>
<dbReference type="CDD" id="cd18793">
    <property type="entry name" value="SF2_C_SNF"/>
    <property type="match status" value="1"/>
</dbReference>
<dbReference type="PROSITE" id="PS51192">
    <property type="entry name" value="HELICASE_ATP_BIND_1"/>
    <property type="match status" value="1"/>
</dbReference>
<keyword evidence="1" id="KW-0547">Nucleotide-binding</keyword>
<evidence type="ECO:0000313" key="9">
    <source>
        <dbReference type="EMBL" id="PJJ75003.1"/>
    </source>
</evidence>
<dbReference type="CDD" id="cd18011">
    <property type="entry name" value="DEXDc_RapA"/>
    <property type="match status" value="1"/>
</dbReference>
<evidence type="ECO:0000313" key="10">
    <source>
        <dbReference type="Proteomes" id="UP000230000"/>
    </source>
</evidence>
<accession>A0A2M9CSY3</accession>
<dbReference type="SMART" id="SM00490">
    <property type="entry name" value="HELICc"/>
    <property type="match status" value="1"/>
</dbReference>
<evidence type="ECO:0000256" key="5">
    <source>
        <dbReference type="SAM" id="Coils"/>
    </source>
</evidence>
<dbReference type="Pfam" id="PF00271">
    <property type="entry name" value="Helicase_C"/>
    <property type="match status" value="1"/>
</dbReference>
<dbReference type="Gene3D" id="3.40.50.10810">
    <property type="entry name" value="Tandem AAA-ATPase domain"/>
    <property type="match status" value="1"/>
</dbReference>
<reference evidence="9 10" key="1">
    <citation type="submission" date="2017-11" db="EMBL/GenBank/DDBJ databases">
        <title>Genomic Encyclopedia of Archaeal and Bacterial Type Strains, Phase II (KMG-II): From Individual Species to Whole Genera.</title>
        <authorList>
            <person name="Goeker M."/>
        </authorList>
    </citation>
    <scope>NUCLEOTIDE SEQUENCE [LARGE SCALE GENOMIC DNA]</scope>
    <source>
        <strain evidence="9 10">DSM 27268</strain>
    </source>
</reference>
<dbReference type="RefSeq" id="WP_100313668.1">
    <property type="nucleotide sequence ID" value="NZ_PGFG01000001.1"/>
</dbReference>
<dbReference type="SMART" id="SM00487">
    <property type="entry name" value="DEXDc"/>
    <property type="match status" value="1"/>
</dbReference>
<evidence type="ECO:0000256" key="3">
    <source>
        <dbReference type="ARBA" id="ARBA00022806"/>
    </source>
</evidence>
<dbReference type="Proteomes" id="UP000230000">
    <property type="component" value="Unassembled WGS sequence"/>
</dbReference>
<dbReference type="InterPro" id="IPR057342">
    <property type="entry name" value="DEXDc_RapA"/>
</dbReference>
<dbReference type="Pfam" id="PF00176">
    <property type="entry name" value="SNF2-rel_dom"/>
    <property type="match status" value="1"/>
</dbReference>
<dbReference type="InterPro" id="IPR049730">
    <property type="entry name" value="SNF2/RAD54-like_C"/>
</dbReference>
<dbReference type="InterPro" id="IPR001650">
    <property type="entry name" value="Helicase_C-like"/>
</dbReference>
<feature type="compositionally biased region" description="Acidic residues" evidence="6">
    <location>
        <begin position="354"/>
        <end position="369"/>
    </location>
</feature>
<dbReference type="PROSITE" id="PS51194">
    <property type="entry name" value="HELICASE_CTER"/>
    <property type="match status" value="1"/>
</dbReference>
<evidence type="ECO:0000259" key="8">
    <source>
        <dbReference type="PROSITE" id="PS51194"/>
    </source>
</evidence>
<evidence type="ECO:0000256" key="6">
    <source>
        <dbReference type="SAM" id="MobiDB-lite"/>
    </source>
</evidence>
<feature type="coiled-coil region" evidence="5">
    <location>
        <begin position="871"/>
        <end position="953"/>
    </location>
</feature>
<evidence type="ECO:0000259" key="7">
    <source>
        <dbReference type="PROSITE" id="PS51192"/>
    </source>
</evidence>
<evidence type="ECO:0000256" key="2">
    <source>
        <dbReference type="ARBA" id="ARBA00022801"/>
    </source>
</evidence>
<dbReference type="OrthoDB" id="9814088at2"/>
<keyword evidence="10" id="KW-1185">Reference proteome</keyword>
<dbReference type="Gene3D" id="3.40.50.300">
    <property type="entry name" value="P-loop containing nucleotide triphosphate hydrolases"/>
    <property type="match status" value="1"/>
</dbReference>
<keyword evidence="2" id="KW-0378">Hydrolase</keyword>
<dbReference type="InterPro" id="IPR000330">
    <property type="entry name" value="SNF2_N"/>
</dbReference>
<organism evidence="9 10">
    <name type="scientific">Thermoflavifilum aggregans</name>
    <dbReference type="NCBI Taxonomy" id="454188"/>
    <lineage>
        <taxon>Bacteria</taxon>
        <taxon>Pseudomonadati</taxon>
        <taxon>Bacteroidota</taxon>
        <taxon>Chitinophagia</taxon>
        <taxon>Chitinophagales</taxon>
        <taxon>Chitinophagaceae</taxon>
        <taxon>Thermoflavifilum</taxon>
    </lineage>
</organism>
<dbReference type="InterPro" id="IPR027417">
    <property type="entry name" value="P-loop_NTPase"/>
</dbReference>
<dbReference type="SUPFAM" id="SSF52540">
    <property type="entry name" value="P-loop containing nucleoside triphosphate hydrolases"/>
    <property type="match status" value="2"/>
</dbReference>
<dbReference type="InterPro" id="IPR038718">
    <property type="entry name" value="SNF2-like_sf"/>
</dbReference>
<gene>
    <name evidence="9" type="ORF">BXY57_0570</name>
</gene>
<keyword evidence="5" id="KW-0175">Coiled coil</keyword>
<dbReference type="GO" id="GO:0004386">
    <property type="term" value="F:helicase activity"/>
    <property type="evidence" value="ECO:0007669"/>
    <property type="project" value="UniProtKB-KW"/>
</dbReference>
<dbReference type="GO" id="GO:0016787">
    <property type="term" value="F:hydrolase activity"/>
    <property type="evidence" value="ECO:0007669"/>
    <property type="project" value="UniProtKB-KW"/>
</dbReference>
<dbReference type="InterPro" id="IPR014001">
    <property type="entry name" value="Helicase_ATP-bd"/>
</dbReference>
<feature type="domain" description="Helicase ATP-binding" evidence="7">
    <location>
        <begin position="47"/>
        <end position="213"/>
    </location>
</feature>
<keyword evidence="3 9" id="KW-0347">Helicase</keyword>
<feature type="domain" description="Helicase C-terminal" evidence="8">
    <location>
        <begin position="422"/>
        <end position="601"/>
    </location>
</feature>
<proteinExistence type="predicted"/>